<comment type="caution">
    <text evidence="14">The sequence shown here is derived from an EMBL/GenBank/DDBJ whole genome shotgun (WGS) entry which is preliminary data.</text>
</comment>
<evidence type="ECO:0000256" key="11">
    <source>
        <dbReference type="ARBA" id="ARBA00023098"/>
    </source>
</evidence>
<comment type="pathway">
    <text evidence="2">Isoprenoid biosynthesis; isopentenyl diphosphate biosynthesis via mevalonate pathway; isopentenyl diphosphate from (R)-mevalonate: step 2/3.</text>
</comment>
<comment type="similarity">
    <text evidence="3">Belongs to the GHMP kinase family. Mevalonate kinase subfamily.</text>
</comment>
<proteinExistence type="inferred from homology"/>
<evidence type="ECO:0000256" key="10">
    <source>
        <dbReference type="ARBA" id="ARBA00022955"/>
    </source>
</evidence>
<dbReference type="EMBL" id="BDSP01000224">
    <property type="protein sequence ID" value="GAX25445.1"/>
    <property type="molecule type" value="Genomic_DNA"/>
</dbReference>
<keyword evidence="6 14" id="KW-0808">Transferase</keyword>
<keyword evidence="8 14" id="KW-0418">Kinase</keyword>
<keyword evidence="11" id="KW-0443">Lipid metabolism</keyword>
<dbReference type="InParanoid" id="A0A1Z5KH45"/>
<keyword evidence="12" id="KW-0753">Steroid metabolism</keyword>
<feature type="domain" description="GHMP kinase N-terminal" evidence="13">
    <location>
        <begin position="161"/>
        <end position="216"/>
    </location>
</feature>
<sequence length="409" mass="44492">MTTSSSITVSAPGKILLAGGYLVLEPMNVGLVIAVDKRVFTTAKISRAEDSANMVQIQVDSPQFGQSWKYTYNREEGIIAESMNASSNEFIEKTLRVSLLYLLENDPSVDFIHLTIQADNDFYSLVTHLKERNLPITLQNALSLPIFLPATVDQTSGKVCKSGLGSSACLVTSMVGALCHAFQKPDAILYNLAQISHCYAQGKVGSGFDVSAACHGSHVYQRFPETTLHELLSTLETPSSVDHAKSLLKNVVESIWPGGVIKPLTMCGFLQVIMADVSGGSESPSMARSVLAWKQKQQKGRISHWDDLAEANQEIVRVWQQLMELPSLSKDEVTQLANCSPETWSDGSNNWTEVQKKTGSLTAELRRLFLETRRHLKPMGEGAGVPIEPDEQTALADATSAVPGVVAAL</sequence>
<evidence type="ECO:0000256" key="5">
    <source>
        <dbReference type="ARBA" id="ARBA00022516"/>
    </source>
</evidence>
<dbReference type="Proteomes" id="UP000198406">
    <property type="component" value="Unassembled WGS sequence"/>
</dbReference>
<evidence type="ECO:0000256" key="7">
    <source>
        <dbReference type="ARBA" id="ARBA00022741"/>
    </source>
</evidence>
<evidence type="ECO:0000256" key="3">
    <source>
        <dbReference type="ARBA" id="ARBA00006495"/>
    </source>
</evidence>
<dbReference type="GO" id="GO:0009507">
    <property type="term" value="C:chloroplast"/>
    <property type="evidence" value="ECO:0007669"/>
    <property type="project" value="UniProtKB-SubCell"/>
</dbReference>
<dbReference type="PIRSF" id="PIRSF017288">
    <property type="entry name" value="PMK_GHMP_euk"/>
    <property type="match status" value="1"/>
</dbReference>
<dbReference type="InterPro" id="IPR006204">
    <property type="entry name" value="GHMP_kinase_N_dom"/>
</dbReference>
<protein>
    <recommendedName>
        <fullName evidence="4">phosphomevalonate kinase</fullName>
        <ecNumber evidence="4">2.7.4.2</ecNumber>
    </recommendedName>
</protein>
<accession>A0A1Z5KH45</accession>
<dbReference type="PANTHER" id="PTHR31814">
    <property type="match status" value="1"/>
</dbReference>
<evidence type="ECO:0000256" key="1">
    <source>
        <dbReference type="ARBA" id="ARBA00004229"/>
    </source>
</evidence>
<evidence type="ECO:0000259" key="13">
    <source>
        <dbReference type="Pfam" id="PF00288"/>
    </source>
</evidence>
<keyword evidence="9" id="KW-0067">ATP-binding</keyword>
<dbReference type="GO" id="GO:0005524">
    <property type="term" value="F:ATP binding"/>
    <property type="evidence" value="ECO:0007669"/>
    <property type="project" value="UniProtKB-KW"/>
</dbReference>
<dbReference type="InterPro" id="IPR020568">
    <property type="entry name" value="Ribosomal_Su5_D2-typ_SF"/>
</dbReference>
<organism evidence="14 15">
    <name type="scientific">Fistulifera solaris</name>
    <name type="common">Oleaginous diatom</name>
    <dbReference type="NCBI Taxonomy" id="1519565"/>
    <lineage>
        <taxon>Eukaryota</taxon>
        <taxon>Sar</taxon>
        <taxon>Stramenopiles</taxon>
        <taxon>Ochrophyta</taxon>
        <taxon>Bacillariophyta</taxon>
        <taxon>Bacillariophyceae</taxon>
        <taxon>Bacillariophycidae</taxon>
        <taxon>Naviculales</taxon>
        <taxon>Naviculaceae</taxon>
        <taxon>Fistulifera</taxon>
    </lineage>
</organism>
<dbReference type="Gene3D" id="3.30.230.10">
    <property type="match status" value="1"/>
</dbReference>
<dbReference type="GO" id="GO:0006694">
    <property type="term" value="P:steroid biosynthetic process"/>
    <property type="evidence" value="ECO:0007669"/>
    <property type="project" value="UniProtKB-KW"/>
</dbReference>
<dbReference type="InterPro" id="IPR014721">
    <property type="entry name" value="Ribsml_uS5_D2-typ_fold_subgr"/>
</dbReference>
<keyword evidence="5" id="KW-0444">Lipid biosynthesis</keyword>
<keyword evidence="15" id="KW-1185">Reference proteome</keyword>
<evidence type="ECO:0000313" key="15">
    <source>
        <dbReference type="Proteomes" id="UP000198406"/>
    </source>
</evidence>
<gene>
    <name evidence="14" type="ORF">FisN_1Hh401</name>
</gene>
<keyword evidence="10" id="KW-0752">Steroid biosynthesis</keyword>
<dbReference type="GO" id="GO:0019287">
    <property type="term" value="P:isopentenyl diphosphate biosynthetic process, mevalonate pathway"/>
    <property type="evidence" value="ECO:0007669"/>
    <property type="project" value="TreeGrafter"/>
</dbReference>
<dbReference type="AlphaFoldDB" id="A0A1Z5KH45"/>
<dbReference type="OrthoDB" id="10262935at2759"/>
<reference evidence="14 15" key="1">
    <citation type="journal article" date="2015" name="Plant Cell">
        <title>Oil accumulation by the oleaginous diatom Fistulifera solaris as revealed by the genome and transcriptome.</title>
        <authorList>
            <person name="Tanaka T."/>
            <person name="Maeda Y."/>
            <person name="Veluchamy A."/>
            <person name="Tanaka M."/>
            <person name="Abida H."/>
            <person name="Marechal E."/>
            <person name="Bowler C."/>
            <person name="Muto M."/>
            <person name="Sunaga Y."/>
            <person name="Tanaka M."/>
            <person name="Yoshino T."/>
            <person name="Taniguchi T."/>
            <person name="Fukuda Y."/>
            <person name="Nemoto M."/>
            <person name="Matsumoto M."/>
            <person name="Wong P.S."/>
            <person name="Aburatani S."/>
            <person name="Fujibuchi W."/>
        </authorList>
    </citation>
    <scope>NUCLEOTIDE SEQUENCE [LARGE SCALE GENOMIC DNA]</scope>
    <source>
        <strain evidence="14 15">JPCC DA0580</strain>
    </source>
</reference>
<dbReference type="InterPro" id="IPR016005">
    <property type="entry name" value="Erg8"/>
</dbReference>
<evidence type="ECO:0000313" key="14">
    <source>
        <dbReference type="EMBL" id="GAX25445.1"/>
    </source>
</evidence>
<dbReference type="SUPFAM" id="SSF54211">
    <property type="entry name" value="Ribosomal protein S5 domain 2-like"/>
    <property type="match status" value="1"/>
</dbReference>
<dbReference type="GO" id="GO:0005777">
    <property type="term" value="C:peroxisome"/>
    <property type="evidence" value="ECO:0007669"/>
    <property type="project" value="TreeGrafter"/>
</dbReference>
<evidence type="ECO:0000256" key="8">
    <source>
        <dbReference type="ARBA" id="ARBA00022777"/>
    </source>
</evidence>
<evidence type="ECO:0000256" key="9">
    <source>
        <dbReference type="ARBA" id="ARBA00022840"/>
    </source>
</evidence>
<dbReference type="PANTHER" id="PTHR31814:SF2">
    <property type="entry name" value="PHOSPHOMEVALONATE KINASE"/>
    <property type="match status" value="1"/>
</dbReference>
<dbReference type="InterPro" id="IPR035102">
    <property type="entry name" value="Phosphomevalonate_kinase"/>
</dbReference>
<evidence type="ECO:0000256" key="4">
    <source>
        <dbReference type="ARBA" id="ARBA00012958"/>
    </source>
</evidence>
<dbReference type="EC" id="2.7.4.2" evidence="4"/>
<evidence type="ECO:0000256" key="2">
    <source>
        <dbReference type="ARBA" id="ARBA00005017"/>
    </source>
</evidence>
<keyword evidence="7" id="KW-0547">Nucleotide-binding</keyword>
<dbReference type="GO" id="GO:0004631">
    <property type="term" value="F:phosphomevalonate kinase activity"/>
    <property type="evidence" value="ECO:0007669"/>
    <property type="project" value="UniProtKB-EC"/>
</dbReference>
<evidence type="ECO:0000256" key="6">
    <source>
        <dbReference type="ARBA" id="ARBA00022679"/>
    </source>
</evidence>
<evidence type="ECO:0000256" key="12">
    <source>
        <dbReference type="ARBA" id="ARBA00023221"/>
    </source>
</evidence>
<dbReference type="Pfam" id="PF00288">
    <property type="entry name" value="GHMP_kinases_N"/>
    <property type="match status" value="1"/>
</dbReference>
<name>A0A1Z5KH45_FISSO</name>
<comment type="subcellular location">
    <subcellularLocation>
        <location evidence="1">Plastid</location>
        <location evidence="1">Chloroplast</location>
    </subcellularLocation>
</comment>
<dbReference type="GO" id="GO:0010142">
    <property type="term" value="P:farnesyl diphosphate biosynthetic process, mevalonate pathway"/>
    <property type="evidence" value="ECO:0007669"/>
    <property type="project" value="TreeGrafter"/>
</dbReference>